<evidence type="ECO:0000313" key="5">
    <source>
        <dbReference type="Proteomes" id="UP000594262"/>
    </source>
</evidence>
<dbReference type="PANTHER" id="PTHR24106">
    <property type="entry name" value="NACHT, LRR AND CARD DOMAINS-CONTAINING"/>
    <property type="match status" value="1"/>
</dbReference>
<dbReference type="InterPro" id="IPR051261">
    <property type="entry name" value="NLR"/>
</dbReference>
<feature type="domain" description="NACHT" evidence="3">
    <location>
        <begin position="298"/>
        <end position="388"/>
    </location>
</feature>
<dbReference type="GeneID" id="136816849"/>
<dbReference type="OrthoDB" id="5990017at2759"/>
<organism evidence="4 5">
    <name type="scientific">Clytia hemisphaerica</name>
    <dbReference type="NCBI Taxonomy" id="252671"/>
    <lineage>
        <taxon>Eukaryota</taxon>
        <taxon>Metazoa</taxon>
        <taxon>Cnidaria</taxon>
        <taxon>Hydrozoa</taxon>
        <taxon>Hydroidolina</taxon>
        <taxon>Leptothecata</taxon>
        <taxon>Obeliida</taxon>
        <taxon>Clytiidae</taxon>
        <taxon>Clytia</taxon>
    </lineage>
</organism>
<evidence type="ECO:0000313" key="4">
    <source>
        <dbReference type="EnsemblMetazoa" id="CLYHEMP018190.1"/>
    </source>
</evidence>
<evidence type="ECO:0000256" key="2">
    <source>
        <dbReference type="ARBA" id="ARBA00022737"/>
    </source>
</evidence>
<dbReference type="PROSITE" id="PS50837">
    <property type="entry name" value="NACHT"/>
    <property type="match status" value="1"/>
</dbReference>
<name>A0A7M5X5D4_9CNID</name>
<dbReference type="EnsemblMetazoa" id="CLYHEMT018190.1">
    <property type="protein sequence ID" value="CLYHEMP018190.1"/>
    <property type="gene ID" value="CLYHEMG018190"/>
</dbReference>
<dbReference type="Pfam" id="PF05729">
    <property type="entry name" value="NACHT"/>
    <property type="match status" value="1"/>
</dbReference>
<proteinExistence type="predicted"/>
<dbReference type="SUPFAM" id="SSF52540">
    <property type="entry name" value="P-loop containing nucleoside triphosphate hydrolases"/>
    <property type="match status" value="1"/>
</dbReference>
<keyword evidence="1" id="KW-0433">Leucine-rich repeat</keyword>
<evidence type="ECO:0000256" key="1">
    <source>
        <dbReference type="ARBA" id="ARBA00022614"/>
    </source>
</evidence>
<dbReference type="InterPro" id="IPR027417">
    <property type="entry name" value="P-loop_NTPase"/>
</dbReference>
<dbReference type="AlphaFoldDB" id="A0A7M5X5D4"/>
<keyword evidence="5" id="KW-1185">Reference proteome</keyword>
<dbReference type="RefSeq" id="XP_066929279.1">
    <property type="nucleotide sequence ID" value="XM_067073178.1"/>
</dbReference>
<keyword evidence="2" id="KW-0677">Repeat</keyword>
<evidence type="ECO:0000259" key="3">
    <source>
        <dbReference type="PROSITE" id="PS50837"/>
    </source>
</evidence>
<accession>A0A7M5X5D4</accession>
<sequence>MSLDMKYENVVKSMYLYLERKQTTLLKQQANLADQMNSLVVLQTTMGNQQTILNNKHKVLAEKQASTSQDFVNLRTSNAQKIGDLTQELTLQREQQDLNSEEINSLKKRLEEINTARQSLKERFSSPRKKRVDSGSCCLKKVLDHISKELGIEERKTLLKKLGIEADNPRKEFSEQLEDITWSEIKKELEVLERNDIVKYIKKNTLLTKDLQRAASHLKEHYLNELIRCLVEQPLSQTDSDIDYVMREDVYIDLVVLPSSTVDKEWSNSDRDALVEQQKLVKSTVEKDIKTILLPSDEVVFIRGVAGIGKSTLLDMFTLKWAKNEISNGIDFVFKFTCRELNNVSTNFNNLEQLFKLKFPDVMQVITFKNLMEISERVLIVVDGIDELRDLYEVRNDTVSNGNRISNKVFELLNPKTGWLLHHKSIVCGRPRATEFIKKQLPPSSKRKTVEVCGFDDKNIEKYIQNFFRDKKEKAVSVQTIIESSYDLRIMARVPVFLYIICQV</sequence>
<dbReference type="Gene3D" id="3.40.50.300">
    <property type="entry name" value="P-loop containing nucleotide triphosphate hydrolases"/>
    <property type="match status" value="1"/>
</dbReference>
<dbReference type="Proteomes" id="UP000594262">
    <property type="component" value="Unplaced"/>
</dbReference>
<protein>
    <recommendedName>
        <fullName evidence="3">NACHT domain-containing protein</fullName>
    </recommendedName>
</protein>
<reference evidence="4" key="1">
    <citation type="submission" date="2021-01" db="UniProtKB">
        <authorList>
            <consortium name="EnsemblMetazoa"/>
        </authorList>
    </citation>
    <scope>IDENTIFICATION</scope>
</reference>
<dbReference type="InterPro" id="IPR007111">
    <property type="entry name" value="NACHT_NTPase"/>
</dbReference>